<evidence type="ECO:0000313" key="1">
    <source>
        <dbReference type="EMBL" id="EFN60867.1"/>
    </source>
</evidence>
<accession>E2B0B5</accession>
<feature type="non-terminal residue" evidence="1">
    <location>
        <position position="1"/>
    </location>
</feature>
<proteinExistence type="predicted"/>
<keyword evidence="1" id="KW-0695">RNA-directed DNA polymerase</keyword>
<dbReference type="Gene3D" id="3.60.10.10">
    <property type="entry name" value="Endonuclease/exonuclease/phosphatase"/>
    <property type="match status" value="1"/>
</dbReference>
<dbReference type="STRING" id="104421.E2B0B5"/>
<dbReference type="InterPro" id="IPR036691">
    <property type="entry name" value="Endo/exonu/phosph_ase_sf"/>
</dbReference>
<sequence length="71" mass="8301">TLKIASWNANRLNQHIQEVKTFIQNQDLDLLLISETHYTKKSYFRMPQYIIYETNHLDGTAHGGTVIIIKN</sequence>
<dbReference type="GO" id="GO:0003964">
    <property type="term" value="F:RNA-directed DNA polymerase activity"/>
    <property type="evidence" value="ECO:0007669"/>
    <property type="project" value="UniProtKB-KW"/>
</dbReference>
<keyword evidence="1" id="KW-0548">Nucleotidyltransferase</keyword>
<dbReference type="EMBL" id="GL444493">
    <property type="protein sequence ID" value="EFN60867.1"/>
    <property type="molecule type" value="Genomic_DNA"/>
</dbReference>
<dbReference type="Proteomes" id="UP000000311">
    <property type="component" value="Unassembled WGS sequence"/>
</dbReference>
<name>E2B0B5_CAMFO</name>
<feature type="non-terminal residue" evidence="1">
    <location>
        <position position="71"/>
    </location>
</feature>
<reference evidence="1 2" key="1">
    <citation type="journal article" date="2010" name="Science">
        <title>Genomic comparison of the ants Camponotus floridanus and Harpegnathos saltator.</title>
        <authorList>
            <person name="Bonasio R."/>
            <person name="Zhang G."/>
            <person name="Ye C."/>
            <person name="Mutti N.S."/>
            <person name="Fang X."/>
            <person name="Qin N."/>
            <person name="Donahue G."/>
            <person name="Yang P."/>
            <person name="Li Q."/>
            <person name="Li C."/>
            <person name="Zhang P."/>
            <person name="Huang Z."/>
            <person name="Berger S.L."/>
            <person name="Reinberg D."/>
            <person name="Wang J."/>
            <person name="Liebig J."/>
        </authorList>
    </citation>
    <scope>NUCLEOTIDE SEQUENCE [LARGE SCALE GENOMIC DNA]</scope>
    <source>
        <strain evidence="2">C129</strain>
    </source>
</reference>
<organism evidence="2">
    <name type="scientific">Camponotus floridanus</name>
    <name type="common">Florida carpenter ant</name>
    <dbReference type="NCBI Taxonomy" id="104421"/>
    <lineage>
        <taxon>Eukaryota</taxon>
        <taxon>Metazoa</taxon>
        <taxon>Ecdysozoa</taxon>
        <taxon>Arthropoda</taxon>
        <taxon>Hexapoda</taxon>
        <taxon>Insecta</taxon>
        <taxon>Pterygota</taxon>
        <taxon>Neoptera</taxon>
        <taxon>Endopterygota</taxon>
        <taxon>Hymenoptera</taxon>
        <taxon>Apocrita</taxon>
        <taxon>Aculeata</taxon>
        <taxon>Formicoidea</taxon>
        <taxon>Formicidae</taxon>
        <taxon>Formicinae</taxon>
        <taxon>Camponotus</taxon>
    </lineage>
</organism>
<evidence type="ECO:0000313" key="2">
    <source>
        <dbReference type="Proteomes" id="UP000000311"/>
    </source>
</evidence>
<keyword evidence="1" id="KW-0808">Transferase</keyword>
<dbReference type="InParanoid" id="E2B0B5"/>
<dbReference type="SUPFAM" id="SSF56219">
    <property type="entry name" value="DNase I-like"/>
    <property type="match status" value="1"/>
</dbReference>
<dbReference type="OMA" id="IASWNAN"/>
<gene>
    <name evidence="1" type="ORF">EAG_16011</name>
</gene>
<dbReference type="AlphaFoldDB" id="E2B0B5"/>
<protein>
    <submittedName>
        <fullName evidence="1">RNA-directed DNA polymerase from mobile element jockey</fullName>
    </submittedName>
</protein>
<keyword evidence="2" id="KW-1185">Reference proteome</keyword>